<keyword evidence="2" id="KW-1133">Transmembrane helix</keyword>
<organism evidence="3 4">
    <name type="scientific">Collybia nuda</name>
    <dbReference type="NCBI Taxonomy" id="64659"/>
    <lineage>
        <taxon>Eukaryota</taxon>
        <taxon>Fungi</taxon>
        <taxon>Dikarya</taxon>
        <taxon>Basidiomycota</taxon>
        <taxon>Agaricomycotina</taxon>
        <taxon>Agaricomycetes</taxon>
        <taxon>Agaricomycetidae</taxon>
        <taxon>Agaricales</taxon>
        <taxon>Tricholomatineae</taxon>
        <taxon>Clitocybaceae</taxon>
        <taxon>Collybia</taxon>
    </lineage>
</organism>
<keyword evidence="2" id="KW-0812">Transmembrane</keyword>
<dbReference type="Proteomes" id="UP000807353">
    <property type="component" value="Unassembled WGS sequence"/>
</dbReference>
<name>A0A9P5XXR6_9AGAR</name>
<feature type="compositionally biased region" description="Polar residues" evidence="1">
    <location>
        <begin position="299"/>
        <end position="308"/>
    </location>
</feature>
<comment type="caution">
    <text evidence="3">The sequence shown here is derived from an EMBL/GenBank/DDBJ whole genome shotgun (WGS) entry which is preliminary data.</text>
</comment>
<evidence type="ECO:0000256" key="1">
    <source>
        <dbReference type="SAM" id="MobiDB-lite"/>
    </source>
</evidence>
<sequence>MVAKAITSTSDSPVFTTPSSLEPPPTLPFASTFSSPTLYVLQKSNSNNSPPIYVSHVIKPSVTRTQPDSSPITQIPNDPVVASLSHDPNRPMFSTIKPPTPSRTPKMTPSTFTSNPNTRENTLSGTGINTNTNFSPTPTLTSVAIPIATPMREPSHLKLSQNKDMIGTIIGITLAIFIPMVVLVAFIIQRRRTRQLKHGRNDENSGCHPTEGSIGNEEDAHQDMHVHSPSNDADLETQSNFSETSSHETLGQPVMSIVESEYYPPSTYHISTLPLYPETIRSVSPPGYSECSRHRSRSISEAQSEAQK</sequence>
<dbReference type="AlphaFoldDB" id="A0A9P5XXR6"/>
<proteinExistence type="predicted"/>
<feature type="region of interest" description="Disordered" evidence="1">
    <location>
        <begin position="1"/>
        <end position="28"/>
    </location>
</feature>
<gene>
    <name evidence="3" type="ORF">BDZ94DRAFT_1239945</name>
</gene>
<dbReference type="EMBL" id="MU150338">
    <property type="protein sequence ID" value="KAF9458532.1"/>
    <property type="molecule type" value="Genomic_DNA"/>
</dbReference>
<keyword evidence="2" id="KW-0472">Membrane</keyword>
<feature type="transmembrane region" description="Helical" evidence="2">
    <location>
        <begin position="165"/>
        <end position="188"/>
    </location>
</feature>
<evidence type="ECO:0000313" key="4">
    <source>
        <dbReference type="Proteomes" id="UP000807353"/>
    </source>
</evidence>
<protein>
    <submittedName>
        <fullName evidence="3">Uncharacterized protein</fullName>
    </submittedName>
</protein>
<reference evidence="3" key="1">
    <citation type="submission" date="2020-11" db="EMBL/GenBank/DDBJ databases">
        <authorList>
            <consortium name="DOE Joint Genome Institute"/>
            <person name="Ahrendt S."/>
            <person name="Riley R."/>
            <person name="Andreopoulos W."/>
            <person name="Labutti K."/>
            <person name="Pangilinan J."/>
            <person name="Ruiz-Duenas F.J."/>
            <person name="Barrasa J.M."/>
            <person name="Sanchez-Garcia M."/>
            <person name="Camarero S."/>
            <person name="Miyauchi S."/>
            <person name="Serrano A."/>
            <person name="Linde D."/>
            <person name="Babiker R."/>
            <person name="Drula E."/>
            <person name="Ayuso-Fernandez I."/>
            <person name="Pacheco R."/>
            <person name="Padilla G."/>
            <person name="Ferreira P."/>
            <person name="Barriuso J."/>
            <person name="Kellner H."/>
            <person name="Castanera R."/>
            <person name="Alfaro M."/>
            <person name="Ramirez L."/>
            <person name="Pisabarro A.G."/>
            <person name="Kuo A."/>
            <person name="Tritt A."/>
            <person name="Lipzen A."/>
            <person name="He G."/>
            <person name="Yan M."/>
            <person name="Ng V."/>
            <person name="Cullen D."/>
            <person name="Martin F."/>
            <person name="Rosso M.-N."/>
            <person name="Henrissat B."/>
            <person name="Hibbett D."/>
            <person name="Martinez A.T."/>
            <person name="Grigoriev I.V."/>
        </authorList>
    </citation>
    <scope>NUCLEOTIDE SEQUENCE</scope>
    <source>
        <strain evidence="3">CBS 247.69</strain>
    </source>
</reference>
<keyword evidence="4" id="KW-1185">Reference proteome</keyword>
<evidence type="ECO:0000256" key="2">
    <source>
        <dbReference type="SAM" id="Phobius"/>
    </source>
</evidence>
<feature type="compositionally biased region" description="Polar residues" evidence="1">
    <location>
        <begin position="228"/>
        <end position="249"/>
    </location>
</feature>
<feature type="compositionally biased region" description="Polar residues" evidence="1">
    <location>
        <begin position="103"/>
        <end position="137"/>
    </location>
</feature>
<feature type="region of interest" description="Disordered" evidence="1">
    <location>
        <begin position="194"/>
        <end position="252"/>
    </location>
</feature>
<feature type="compositionally biased region" description="Polar residues" evidence="1">
    <location>
        <begin position="1"/>
        <end position="15"/>
    </location>
</feature>
<feature type="region of interest" description="Disordered" evidence="1">
    <location>
        <begin position="82"/>
        <end position="137"/>
    </location>
</feature>
<accession>A0A9P5XXR6</accession>
<feature type="region of interest" description="Disordered" evidence="1">
    <location>
        <begin position="283"/>
        <end position="308"/>
    </location>
</feature>
<evidence type="ECO:0000313" key="3">
    <source>
        <dbReference type="EMBL" id="KAF9458532.1"/>
    </source>
</evidence>